<evidence type="ECO:0000259" key="1">
    <source>
        <dbReference type="Pfam" id="PF13358"/>
    </source>
</evidence>
<name>A0A6C0IMJ3_9ZZZZ</name>
<dbReference type="EMBL" id="MN740213">
    <property type="protein sequence ID" value="QHT94039.1"/>
    <property type="molecule type" value="Genomic_DNA"/>
</dbReference>
<reference evidence="2" key="1">
    <citation type="journal article" date="2020" name="Nature">
        <title>Giant virus diversity and host interactions through global metagenomics.</title>
        <authorList>
            <person name="Schulz F."/>
            <person name="Roux S."/>
            <person name="Paez-Espino D."/>
            <person name="Jungbluth S."/>
            <person name="Walsh D.A."/>
            <person name="Denef V.J."/>
            <person name="McMahon K.D."/>
            <person name="Konstantinidis K.T."/>
            <person name="Eloe-Fadrosh E.A."/>
            <person name="Kyrpides N.C."/>
            <person name="Woyke T."/>
        </authorList>
    </citation>
    <scope>NUCLEOTIDE SEQUENCE</scope>
    <source>
        <strain evidence="2">GVMAG-M-3300024258-14</strain>
    </source>
</reference>
<dbReference type="Pfam" id="PF13358">
    <property type="entry name" value="DDE_3"/>
    <property type="match status" value="1"/>
</dbReference>
<dbReference type="GO" id="GO:0003676">
    <property type="term" value="F:nucleic acid binding"/>
    <property type="evidence" value="ECO:0007669"/>
    <property type="project" value="InterPro"/>
</dbReference>
<evidence type="ECO:0000313" key="2">
    <source>
        <dbReference type="EMBL" id="QHT94039.1"/>
    </source>
</evidence>
<sequence length="175" mass="20574">MIRRKCYEELGKRCVMKTESQEVFKKYTGIFAISSKGVIGYEVHKKGGIDSNRMVNFIKKFINGKYKNKLIILDNASSHRNQLVKDVIKKDNNLLYSVPYQHYTNAIEGYFNVLKSRLQKKKGLTYNELGNNVKDVLDEIPIHIYKNLIKGAYDRNEKYVKRPSTRKRKPKKYMN</sequence>
<accession>A0A6C0IMJ3</accession>
<proteinExistence type="predicted"/>
<organism evidence="2">
    <name type="scientific">viral metagenome</name>
    <dbReference type="NCBI Taxonomy" id="1070528"/>
    <lineage>
        <taxon>unclassified sequences</taxon>
        <taxon>metagenomes</taxon>
        <taxon>organismal metagenomes</taxon>
    </lineage>
</organism>
<dbReference type="InterPro" id="IPR038717">
    <property type="entry name" value="Tc1-like_DDE_dom"/>
</dbReference>
<feature type="domain" description="Tc1-like transposase DDE" evidence="1">
    <location>
        <begin position="3"/>
        <end position="121"/>
    </location>
</feature>
<dbReference type="AlphaFoldDB" id="A0A6C0IMJ3"/>
<protein>
    <recommendedName>
        <fullName evidence="1">Tc1-like transposase DDE domain-containing protein</fullName>
    </recommendedName>
</protein>
<dbReference type="InterPro" id="IPR036397">
    <property type="entry name" value="RNaseH_sf"/>
</dbReference>
<dbReference type="Gene3D" id="3.30.420.10">
    <property type="entry name" value="Ribonuclease H-like superfamily/Ribonuclease H"/>
    <property type="match status" value="1"/>
</dbReference>